<dbReference type="InterPro" id="IPR003836">
    <property type="entry name" value="Glucokinase"/>
</dbReference>
<dbReference type="EMBL" id="CP016634">
    <property type="protein sequence ID" value="ANY89149.1"/>
    <property type="molecule type" value="Genomic_DNA"/>
</dbReference>
<keyword evidence="3" id="KW-0547">Nucleotide-binding</keyword>
<reference evidence="5" key="1">
    <citation type="submission" date="2016-07" db="EMBL/GenBank/DDBJ databases">
        <title>New class B carbapenemase carried by novel plasmid in Pseudomonas putida enviromental strain in eastern Amazonia.</title>
        <authorList>
            <person name="Souza C.O."/>
            <person name="Lima K.V."/>
            <person name="Brasiliense D.M."/>
            <person name="Perez-Chaparro P.J."/>
            <person name="Mamizuka E.M."/>
            <person name="Lima M.O."/>
            <person name="Lima L.N."/>
            <person name="McCulloch J.A."/>
        </authorList>
    </citation>
    <scope>NUCLEOTIDE SEQUENCE [LARGE SCALE GENOMIC DNA]</scope>
    <source>
        <strain evidence="5">IEC33019</strain>
    </source>
</reference>
<keyword evidence="3" id="KW-0963">Cytoplasm</keyword>
<comment type="similarity">
    <text evidence="3 4">Belongs to the bacterial glucokinase family.</text>
</comment>
<feature type="binding site" evidence="3">
    <location>
        <begin position="7"/>
        <end position="12"/>
    </location>
    <ligand>
        <name>ATP</name>
        <dbReference type="ChEBI" id="CHEBI:30616"/>
    </ligand>
</feature>
<comment type="catalytic activity">
    <reaction evidence="3">
        <text>D-glucose + ATP = D-glucose 6-phosphate + ADP + H(+)</text>
        <dbReference type="Rhea" id="RHEA:17825"/>
        <dbReference type="ChEBI" id="CHEBI:4167"/>
        <dbReference type="ChEBI" id="CHEBI:15378"/>
        <dbReference type="ChEBI" id="CHEBI:30616"/>
        <dbReference type="ChEBI" id="CHEBI:61548"/>
        <dbReference type="ChEBI" id="CHEBI:456216"/>
        <dbReference type="EC" id="2.7.1.2"/>
    </reaction>
</comment>
<sequence length="319" mass="33712">MKALLVGDIGGTNARFALWHDNQLQAVQVLATADYTSPEQAIEAYLTRQGIAQGGLAAVCLAVAGPVSGDAFRFTNNHWRLSRRAFCQALQVEHLLLINDFSAMALGMTRLQPGEYRQVCPGAADPARPALVIGPGTGLGVGSLLRLDNQHWLALPGEGGHVDLPVGNEREAAIHQQIHRQIGHVSAETVLSGGGLVRLYQAMCALDGDVPRHKTPAHITDAALGGEPRALAVVEQFCRFLGRVAGNNVLTLGARGGVYIVGGVIPRFAELFLQSGFATSFVDKGCMSGYLEGVPVWLVTAEFSGLLGAGVALQQALDH</sequence>
<dbReference type="InterPro" id="IPR050201">
    <property type="entry name" value="Bacterial_glucokinase"/>
</dbReference>
<dbReference type="NCBIfam" id="NF001415">
    <property type="entry name" value="PRK00292.1-2"/>
    <property type="match status" value="1"/>
</dbReference>
<comment type="subcellular location">
    <subcellularLocation>
        <location evidence="3">Cytoplasm</location>
    </subcellularLocation>
</comment>
<dbReference type="SUPFAM" id="SSF53067">
    <property type="entry name" value="Actin-like ATPase domain"/>
    <property type="match status" value="1"/>
</dbReference>
<dbReference type="Gene3D" id="3.40.367.20">
    <property type="match status" value="1"/>
</dbReference>
<accession>A0A1B2FA21</accession>
<keyword evidence="2 3" id="KW-0418">Kinase</keyword>
<dbReference type="PANTHER" id="PTHR47690:SF1">
    <property type="entry name" value="GLUCOKINASE"/>
    <property type="match status" value="1"/>
</dbReference>
<dbReference type="Pfam" id="PF02685">
    <property type="entry name" value="Glucokinase"/>
    <property type="match status" value="1"/>
</dbReference>
<name>A0A1B2FA21_PSEPU</name>
<evidence type="ECO:0000256" key="4">
    <source>
        <dbReference type="RuleBase" id="RU004046"/>
    </source>
</evidence>
<dbReference type="GO" id="GO:0005524">
    <property type="term" value="F:ATP binding"/>
    <property type="evidence" value="ECO:0007669"/>
    <property type="project" value="UniProtKB-UniRule"/>
</dbReference>
<gene>
    <name evidence="3 5" type="primary">glk</name>
    <name evidence="5" type="ORF">IEC33019_3629</name>
</gene>
<keyword evidence="1 3" id="KW-0808">Transferase</keyword>
<dbReference type="RefSeq" id="WP_070093191.1">
    <property type="nucleotide sequence ID" value="NZ_CP016634.1"/>
</dbReference>
<dbReference type="AlphaFoldDB" id="A0A1B2FA21"/>
<dbReference type="EC" id="2.7.1.2" evidence="3"/>
<evidence type="ECO:0000256" key="3">
    <source>
        <dbReference type="HAMAP-Rule" id="MF_00524"/>
    </source>
</evidence>
<keyword evidence="3" id="KW-0324">Glycolysis</keyword>
<dbReference type="InterPro" id="IPR043129">
    <property type="entry name" value="ATPase_NBD"/>
</dbReference>
<proteinExistence type="inferred from homology"/>
<evidence type="ECO:0000256" key="1">
    <source>
        <dbReference type="ARBA" id="ARBA00022679"/>
    </source>
</evidence>
<organism evidence="5">
    <name type="scientific">Pseudomonas putida</name>
    <name type="common">Arthrobacter siderocapsulatus</name>
    <dbReference type="NCBI Taxonomy" id="303"/>
    <lineage>
        <taxon>Bacteria</taxon>
        <taxon>Pseudomonadati</taxon>
        <taxon>Pseudomonadota</taxon>
        <taxon>Gammaproteobacteria</taxon>
        <taxon>Pseudomonadales</taxon>
        <taxon>Pseudomonadaceae</taxon>
        <taxon>Pseudomonas</taxon>
    </lineage>
</organism>
<dbReference type="GO" id="GO:0004340">
    <property type="term" value="F:glucokinase activity"/>
    <property type="evidence" value="ECO:0007669"/>
    <property type="project" value="UniProtKB-UniRule"/>
</dbReference>
<dbReference type="HAMAP" id="MF_00524">
    <property type="entry name" value="Glucokinase"/>
    <property type="match status" value="1"/>
</dbReference>
<keyword evidence="3" id="KW-0067">ATP-binding</keyword>
<dbReference type="PANTHER" id="PTHR47690">
    <property type="entry name" value="GLUCOKINASE"/>
    <property type="match status" value="1"/>
</dbReference>
<dbReference type="NCBIfam" id="TIGR00749">
    <property type="entry name" value="glk"/>
    <property type="match status" value="1"/>
</dbReference>
<dbReference type="Gene3D" id="3.30.420.40">
    <property type="match status" value="1"/>
</dbReference>
<protein>
    <recommendedName>
        <fullName evidence="3">Glucokinase</fullName>
        <ecNumber evidence="3">2.7.1.2</ecNumber>
    </recommendedName>
    <alternativeName>
        <fullName evidence="3">Glucose kinase</fullName>
    </alternativeName>
</protein>
<dbReference type="CDD" id="cd24008">
    <property type="entry name" value="ASKHA_NBD_GLK"/>
    <property type="match status" value="1"/>
</dbReference>
<dbReference type="GO" id="GO:0005829">
    <property type="term" value="C:cytosol"/>
    <property type="evidence" value="ECO:0007669"/>
    <property type="project" value="TreeGrafter"/>
</dbReference>
<evidence type="ECO:0000313" key="5">
    <source>
        <dbReference type="EMBL" id="ANY89149.1"/>
    </source>
</evidence>
<dbReference type="GO" id="GO:0006096">
    <property type="term" value="P:glycolytic process"/>
    <property type="evidence" value="ECO:0007669"/>
    <property type="project" value="UniProtKB-UniRule"/>
</dbReference>
<dbReference type="GO" id="GO:0005536">
    <property type="term" value="F:D-glucose binding"/>
    <property type="evidence" value="ECO:0007669"/>
    <property type="project" value="InterPro"/>
</dbReference>
<evidence type="ECO:0000256" key="2">
    <source>
        <dbReference type="ARBA" id="ARBA00022777"/>
    </source>
</evidence>